<gene>
    <name evidence="2" type="ORF">GCM10007964_41300</name>
</gene>
<evidence type="ECO:0000256" key="1">
    <source>
        <dbReference type="SAM" id="MobiDB-lite"/>
    </source>
</evidence>
<reference evidence="2" key="2">
    <citation type="submission" date="2020-09" db="EMBL/GenBank/DDBJ databases">
        <authorList>
            <person name="Sun Q."/>
            <person name="Ohkuma M."/>
        </authorList>
    </citation>
    <scope>NUCLEOTIDE SEQUENCE</scope>
    <source>
        <strain evidence="2">JCM 13064</strain>
    </source>
</reference>
<evidence type="ECO:0000313" key="2">
    <source>
        <dbReference type="EMBL" id="GGK94617.1"/>
    </source>
</evidence>
<protein>
    <submittedName>
        <fullName evidence="2">Uncharacterized protein</fullName>
    </submittedName>
</protein>
<proteinExistence type="predicted"/>
<comment type="caution">
    <text evidence="2">The sequence shown here is derived from an EMBL/GenBank/DDBJ whole genome shotgun (WGS) entry which is preliminary data.</text>
</comment>
<feature type="region of interest" description="Disordered" evidence="1">
    <location>
        <begin position="38"/>
        <end position="73"/>
    </location>
</feature>
<reference evidence="2" key="1">
    <citation type="journal article" date="2014" name="Int. J. Syst. Evol. Microbiol.">
        <title>Complete genome sequence of Corynebacterium casei LMG S-19264T (=DSM 44701T), isolated from a smear-ripened cheese.</title>
        <authorList>
            <consortium name="US DOE Joint Genome Institute (JGI-PGF)"/>
            <person name="Walter F."/>
            <person name="Albersmeier A."/>
            <person name="Kalinowski J."/>
            <person name="Ruckert C."/>
        </authorList>
    </citation>
    <scope>NUCLEOTIDE SEQUENCE</scope>
    <source>
        <strain evidence="2">JCM 13064</strain>
    </source>
</reference>
<evidence type="ECO:0000313" key="3">
    <source>
        <dbReference type="Proteomes" id="UP000645217"/>
    </source>
</evidence>
<name>A0A917R8T9_9ACTN</name>
<dbReference type="AlphaFoldDB" id="A0A917R8T9"/>
<sequence length="73" mass="8184">MKYRFGISAETVTVDRRRGHDIVRAAGLEHVAAGRVPPRPQLRARISMTNPAMNDPSRTGDRTARPPHTTRPR</sequence>
<organism evidence="2 3">
    <name type="scientific">Sphaerisporangium melleum</name>
    <dbReference type="NCBI Taxonomy" id="321316"/>
    <lineage>
        <taxon>Bacteria</taxon>
        <taxon>Bacillati</taxon>
        <taxon>Actinomycetota</taxon>
        <taxon>Actinomycetes</taxon>
        <taxon>Streptosporangiales</taxon>
        <taxon>Streptosporangiaceae</taxon>
        <taxon>Sphaerisporangium</taxon>
    </lineage>
</organism>
<accession>A0A917R8T9</accession>
<dbReference type="Proteomes" id="UP000645217">
    <property type="component" value="Unassembled WGS sequence"/>
</dbReference>
<dbReference type="EMBL" id="BMNT01000022">
    <property type="protein sequence ID" value="GGK94617.1"/>
    <property type="molecule type" value="Genomic_DNA"/>
</dbReference>
<keyword evidence="3" id="KW-1185">Reference proteome</keyword>